<evidence type="ECO:0000256" key="2">
    <source>
        <dbReference type="ARBA" id="ARBA00006464"/>
    </source>
</evidence>
<feature type="transmembrane region" description="Helical" evidence="7">
    <location>
        <begin position="7"/>
        <end position="30"/>
    </location>
</feature>
<proteinExistence type="inferred from homology"/>
<dbReference type="InterPro" id="IPR017475">
    <property type="entry name" value="EPS_sugar_tfrase"/>
</dbReference>
<evidence type="ECO:0000256" key="5">
    <source>
        <dbReference type="ARBA" id="ARBA00022989"/>
    </source>
</evidence>
<keyword evidence="4 7" id="KW-0812">Transmembrane</keyword>
<evidence type="ECO:0000313" key="10">
    <source>
        <dbReference type="Proteomes" id="UP000176952"/>
    </source>
</evidence>
<keyword evidence="3" id="KW-0808">Transferase</keyword>
<feature type="transmembrane region" description="Helical" evidence="7">
    <location>
        <begin position="50"/>
        <end position="74"/>
    </location>
</feature>
<name>A0A1G2B0W2_9BACT</name>
<reference evidence="9 10" key="1">
    <citation type="journal article" date="2016" name="Nat. Commun.">
        <title>Thousands of microbial genomes shed light on interconnected biogeochemical processes in an aquifer system.</title>
        <authorList>
            <person name="Anantharaman K."/>
            <person name="Brown C.T."/>
            <person name="Hug L.A."/>
            <person name="Sharon I."/>
            <person name="Castelle C.J."/>
            <person name="Probst A.J."/>
            <person name="Thomas B.C."/>
            <person name="Singh A."/>
            <person name="Wilkins M.J."/>
            <person name="Karaoz U."/>
            <person name="Brodie E.L."/>
            <person name="Williams K.H."/>
            <person name="Hubbard S.S."/>
            <person name="Banfield J.F."/>
        </authorList>
    </citation>
    <scope>NUCLEOTIDE SEQUENCE [LARGE SCALE GENOMIC DNA]</scope>
</reference>
<comment type="caution">
    <text evidence="9">The sequence shown here is derived from an EMBL/GenBank/DDBJ whole genome shotgun (WGS) entry which is preliminary data.</text>
</comment>
<dbReference type="STRING" id="1798542.A3F54_04695"/>
<evidence type="ECO:0000256" key="3">
    <source>
        <dbReference type="ARBA" id="ARBA00022679"/>
    </source>
</evidence>
<protein>
    <recommendedName>
        <fullName evidence="8">Bacterial sugar transferase domain-containing protein</fullName>
    </recommendedName>
</protein>
<accession>A0A1G2B0W2</accession>
<feature type="transmembrane region" description="Helical" evidence="7">
    <location>
        <begin position="110"/>
        <end position="133"/>
    </location>
</feature>
<dbReference type="InterPro" id="IPR003362">
    <property type="entry name" value="Bact_transf"/>
</dbReference>
<evidence type="ECO:0000256" key="1">
    <source>
        <dbReference type="ARBA" id="ARBA00004141"/>
    </source>
</evidence>
<dbReference type="Pfam" id="PF13727">
    <property type="entry name" value="CoA_binding_3"/>
    <property type="match status" value="1"/>
</dbReference>
<comment type="similarity">
    <text evidence="2">Belongs to the bacterial sugar transferase family.</text>
</comment>
<evidence type="ECO:0000259" key="8">
    <source>
        <dbReference type="Pfam" id="PF02397"/>
    </source>
</evidence>
<dbReference type="GO" id="GO:0016020">
    <property type="term" value="C:membrane"/>
    <property type="evidence" value="ECO:0007669"/>
    <property type="project" value="UniProtKB-SubCell"/>
</dbReference>
<feature type="transmembrane region" description="Helical" evidence="7">
    <location>
        <begin position="274"/>
        <end position="295"/>
    </location>
</feature>
<dbReference type="PANTHER" id="PTHR30576:SF10">
    <property type="entry name" value="SLL5057 PROTEIN"/>
    <property type="match status" value="1"/>
</dbReference>
<dbReference type="GO" id="GO:0016780">
    <property type="term" value="F:phosphotransferase activity, for other substituted phosphate groups"/>
    <property type="evidence" value="ECO:0007669"/>
    <property type="project" value="TreeGrafter"/>
</dbReference>
<evidence type="ECO:0000256" key="7">
    <source>
        <dbReference type="SAM" id="Phobius"/>
    </source>
</evidence>
<keyword evidence="6 7" id="KW-0472">Membrane</keyword>
<dbReference type="Proteomes" id="UP000176952">
    <property type="component" value="Unassembled WGS sequence"/>
</dbReference>
<dbReference type="EMBL" id="MHKD01000041">
    <property type="protein sequence ID" value="OGY81840.1"/>
    <property type="molecule type" value="Genomic_DNA"/>
</dbReference>
<keyword evidence="5 7" id="KW-1133">Transmembrane helix</keyword>
<dbReference type="Pfam" id="PF02397">
    <property type="entry name" value="Bac_transf"/>
    <property type="match status" value="1"/>
</dbReference>
<organism evidence="9 10">
    <name type="scientific">Candidatus Kerfeldbacteria bacterium RIFCSPHIGHO2_12_FULL_48_17</name>
    <dbReference type="NCBI Taxonomy" id="1798542"/>
    <lineage>
        <taxon>Bacteria</taxon>
        <taxon>Candidatus Kerfeldiibacteriota</taxon>
    </lineage>
</organism>
<dbReference type="PANTHER" id="PTHR30576">
    <property type="entry name" value="COLANIC BIOSYNTHESIS UDP-GLUCOSE LIPID CARRIER TRANSFERASE"/>
    <property type="match status" value="1"/>
</dbReference>
<feature type="transmembrane region" description="Helical" evidence="7">
    <location>
        <begin position="86"/>
        <end position="104"/>
    </location>
</feature>
<evidence type="ECO:0000313" key="9">
    <source>
        <dbReference type="EMBL" id="OGY81840.1"/>
    </source>
</evidence>
<feature type="domain" description="Bacterial sugar transferase" evidence="8">
    <location>
        <begin position="269"/>
        <end position="473"/>
    </location>
</feature>
<comment type="subcellular location">
    <subcellularLocation>
        <location evidence="1">Membrane</location>
        <topology evidence="1">Multi-pass membrane protein</topology>
    </subcellularLocation>
</comment>
<evidence type="ECO:0000256" key="4">
    <source>
        <dbReference type="ARBA" id="ARBA00022692"/>
    </source>
</evidence>
<dbReference type="AlphaFoldDB" id="A0A1G2B0W2"/>
<dbReference type="NCBIfam" id="TIGR03025">
    <property type="entry name" value="EPS_sugtrans"/>
    <property type="match status" value="1"/>
</dbReference>
<gene>
    <name evidence="9" type="ORF">A3F54_04695</name>
</gene>
<dbReference type="Gene3D" id="3.40.50.720">
    <property type="entry name" value="NAD(P)-binding Rossmann-like Domain"/>
    <property type="match status" value="1"/>
</dbReference>
<sequence length="479" mass="54798">MKKSELAFNFIRVPVDYVMLVAAGLAAYFLRFSNFITDLRNVSYEIPFHSYIWILLLTALVWIIIFAVSGLYTFKGTRGIVAQTRSIFLACSTGVLVVILVIFFRRELFSSRFIIIIAWVISIVFVTVGRYIILKIQRYFFQKGVGAHRVVIIGATRAATTIRKEIEKNVSLGYRVVHHFTTADEAMLEQIKKFQTEKTIDEIFQTDPSLNQKYENQLLDFCQVKHITYKYVPNIHETRSINVQMDSLAGVPILELIGTPLDGWGRIAKRALDIIGAGLLIILTSPLMLLATGMIRRQDKGPIIYRNGRVGYKGKVFEAYKFRSYKPEFCTDWRKEVAGQESAAEKFEKELITKQNAKGNGPLYKIKDDPRVTKAGYFLRRSSIDELPQFFNVLRGEMSLVGPRPHQPKEVAQYKNNHMKLLSIKPGITGLAQISGRSDLEFGDEAKLDIYYIENWSLLWDIVILLKTPFALVKKRNTL</sequence>
<evidence type="ECO:0000256" key="6">
    <source>
        <dbReference type="ARBA" id="ARBA00023136"/>
    </source>
</evidence>